<proteinExistence type="predicted"/>
<organism evidence="1 2">
    <name type="scientific">Pseudomonas fluorescens</name>
    <dbReference type="NCBI Taxonomy" id="294"/>
    <lineage>
        <taxon>Bacteria</taxon>
        <taxon>Pseudomonadati</taxon>
        <taxon>Pseudomonadota</taxon>
        <taxon>Gammaproteobacteria</taxon>
        <taxon>Pseudomonadales</taxon>
        <taxon>Pseudomonadaceae</taxon>
        <taxon>Pseudomonas</taxon>
    </lineage>
</organism>
<protein>
    <submittedName>
        <fullName evidence="1">Uncharacterized protein</fullName>
    </submittedName>
</protein>
<evidence type="ECO:0000313" key="2">
    <source>
        <dbReference type="Proteomes" id="UP000381378"/>
    </source>
</evidence>
<reference evidence="1 2" key="1">
    <citation type="submission" date="2019-09" db="EMBL/GenBank/DDBJ databases">
        <authorList>
            <person name="Chandra G."/>
            <person name="Truman W A."/>
        </authorList>
    </citation>
    <scope>NUCLEOTIDE SEQUENCE [LARGE SCALE GENOMIC DNA]</scope>
    <source>
        <strain evidence="1">PS928</strain>
    </source>
</reference>
<dbReference type="Proteomes" id="UP000381378">
    <property type="component" value="Unassembled WGS sequence"/>
</dbReference>
<dbReference type="AlphaFoldDB" id="A0A5E7VFR8"/>
<dbReference type="EMBL" id="CABVJF010000023">
    <property type="protein sequence ID" value="VVQ20574.1"/>
    <property type="molecule type" value="Genomic_DNA"/>
</dbReference>
<evidence type="ECO:0000313" key="1">
    <source>
        <dbReference type="EMBL" id="VVQ20574.1"/>
    </source>
</evidence>
<gene>
    <name evidence="1" type="ORF">PS928_05022</name>
</gene>
<name>A0A5E7VFR8_PSEFL</name>
<sequence length="34" mass="3736">MPTENKISEPLKVERSTVTKLVITGAPRLDVITV</sequence>
<accession>A0A5E7VFR8</accession>